<keyword evidence="6" id="KW-1185">Reference proteome</keyword>
<dbReference type="SMART" id="SM00342">
    <property type="entry name" value="HTH_ARAC"/>
    <property type="match status" value="1"/>
</dbReference>
<dbReference type="InterPro" id="IPR050204">
    <property type="entry name" value="AraC_XylS_family_regulators"/>
</dbReference>
<sequence>MEFQFVSRRPAALERFVESVWYARGRIDYTSERIAPTGSTVAVVVLGDPIREWPADGAGDPLTTSTGFLIGPHDRPVVNEPLGETHCVGVVTTPVGCGPLFGLSPPALRGRVVELLDVWPAAAGLRRSLLARNASPDELLDLVTATLAAQEPRATAAVDRCERAVAALEADPARGIGALAAELGISHGHLDKEFLDVVGLSPRALARILRLRVLLARLDVYGAVDWAELAADLGWFDQSHLIRDFRRHTGVTPSEYVAAQRGSFAPDQAAPGFVPKR</sequence>
<evidence type="ECO:0000259" key="4">
    <source>
        <dbReference type="PROSITE" id="PS01124"/>
    </source>
</evidence>
<reference evidence="5 6" key="1">
    <citation type="submission" date="2018-01" db="EMBL/GenBank/DDBJ databases">
        <title>Draft genome sequence of Jiangella sp. GTF31.</title>
        <authorList>
            <person name="Sahin N."/>
            <person name="Ay H."/>
            <person name="Saygin H."/>
        </authorList>
    </citation>
    <scope>NUCLEOTIDE SEQUENCE [LARGE SCALE GENOMIC DNA]</scope>
    <source>
        <strain evidence="5 6">GTF31</strain>
    </source>
</reference>
<dbReference type="InterPro" id="IPR046532">
    <property type="entry name" value="DUF6597"/>
</dbReference>
<dbReference type="PROSITE" id="PS01124">
    <property type="entry name" value="HTH_ARAC_FAMILY_2"/>
    <property type="match status" value="1"/>
</dbReference>
<proteinExistence type="predicted"/>
<dbReference type="AlphaFoldDB" id="A0A2W2C0E9"/>
<dbReference type="InterPro" id="IPR018060">
    <property type="entry name" value="HTH_AraC"/>
</dbReference>
<evidence type="ECO:0000256" key="2">
    <source>
        <dbReference type="ARBA" id="ARBA00023125"/>
    </source>
</evidence>
<dbReference type="Gene3D" id="1.10.10.60">
    <property type="entry name" value="Homeodomain-like"/>
    <property type="match status" value="2"/>
</dbReference>
<dbReference type="Pfam" id="PF20240">
    <property type="entry name" value="DUF6597"/>
    <property type="match status" value="1"/>
</dbReference>
<evidence type="ECO:0000313" key="6">
    <source>
        <dbReference type="Proteomes" id="UP000248764"/>
    </source>
</evidence>
<keyword evidence="3" id="KW-0804">Transcription</keyword>
<evidence type="ECO:0000256" key="3">
    <source>
        <dbReference type="ARBA" id="ARBA00023163"/>
    </source>
</evidence>
<dbReference type="Pfam" id="PF12833">
    <property type="entry name" value="HTH_18"/>
    <property type="match status" value="1"/>
</dbReference>
<keyword evidence="2" id="KW-0238">DNA-binding</keyword>
<evidence type="ECO:0000313" key="5">
    <source>
        <dbReference type="EMBL" id="PZF85578.1"/>
    </source>
</evidence>
<gene>
    <name evidence="5" type="ORF">C1I92_04200</name>
</gene>
<dbReference type="PANTHER" id="PTHR46796">
    <property type="entry name" value="HTH-TYPE TRANSCRIPTIONAL ACTIVATOR RHAS-RELATED"/>
    <property type="match status" value="1"/>
</dbReference>
<evidence type="ECO:0000256" key="1">
    <source>
        <dbReference type="ARBA" id="ARBA00023015"/>
    </source>
</evidence>
<feature type="domain" description="HTH araC/xylS-type" evidence="4">
    <location>
        <begin position="159"/>
        <end position="259"/>
    </location>
</feature>
<name>A0A2W2C0E9_9ACTN</name>
<dbReference type="GO" id="GO:0003700">
    <property type="term" value="F:DNA-binding transcription factor activity"/>
    <property type="evidence" value="ECO:0007669"/>
    <property type="project" value="InterPro"/>
</dbReference>
<dbReference type="Proteomes" id="UP000248764">
    <property type="component" value="Unassembled WGS sequence"/>
</dbReference>
<comment type="caution">
    <text evidence="5">The sequence shown here is derived from an EMBL/GenBank/DDBJ whole genome shotgun (WGS) entry which is preliminary data.</text>
</comment>
<protein>
    <recommendedName>
        <fullName evidence="4">HTH araC/xylS-type domain-containing protein</fullName>
    </recommendedName>
</protein>
<organism evidence="5 6">
    <name type="scientific">Jiangella anatolica</name>
    <dbReference type="NCBI Taxonomy" id="2670374"/>
    <lineage>
        <taxon>Bacteria</taxon>
        <taxon>Bacillati</taxon>
        <taxon>Actinomycetota</taxon>
        <taxon>Actinomycetes</taxon>
        <taxon>Jiangellales</taxon>
        <taxon>Jiangellaceae</taxon>
        <taxon>Jiangella</taxon>
    </lineage>
</organism>
<dbReference type="PANTHER" id="PTHR46796:SF15">
    <property type="entry name" value="BLL1074 PROTEIN"/>
    <property type="match status" value="1"/>
</dbReference>
<dbReference type="GO" id="GO:0043565">
    <property type="term" value="F:sequence-specific DNA binding"/>
    <property type="evidence" value="ECO:0007669"/>
    <property type="project" value="InterPro"/>
</dbReference>
<dbReference type="RefSeq" id="WP_111253418.1">
    <property type="nucleotide sequence ID" value="NZ_POTW01000007.1"/>
</dbReference>
<keyword evidence="1" id="KW-0805">Transcription regulation</keyword>
<dbReference type="EMBL" id="POTW01000007">
    <property type="protein sequence ID" value="PZF85578.1"/>
    <property type="molecule type" value="Genomic_DNA"/>
</dbReference>
<dbReference type="InterPro" id="IPR009057">
    <property type="entry name" value="Homeodomain-like_sf"/>
</dbReference>
<accession>A0A2W2C0E9</accession>
<dbReference type="SUPFAM" id="SSF46689">
    <property type="entry name" value="Homeodomain-like"/>
    <property type="match status" value="1"/>
</dbReference>